<dbReference type="EMBL" id="CAXLJL010000065">
    <property type="protein sequence ID" value="CAL5130436.1"/>
    <property type="molecule type" value="Genomic_DNA"/>
</dbReference>
<evidence type="ECO:0000313" key="3">
    <source>
        <dbReference type="EMBL" id="CAL5130436.1"/>
    </source>
</evidence>
<feature type="compositionally biased region" description="Polar residues" evidence="1">
    <location>
        <begin position="133"/>
        <end position="153"/>
    </location>
</feature>
<evidence type="ECO:0000256" key="1">
    <source>
        <dbReference type="SAM" id="MobiDB-lite"/>
    </source>
</evidence>
<evidence type="ECO:0000256" key="2">
    <source>
        <dbReference type="SAM" id="Phobius"/>
    </source>
</evidence>
<sequence length="521" mass="56697">MVMDFWHYLSSSTGSGFDIFLISVLLCVLVALFFNVLFTTFWSPPREQEFTERTQHQKDNDLEPTFEERLPQKKVKSAQLSTSTESSSRSPKLISKNTIRSSAAKLKQSEDEGLADVSSSDGSQLPNAKVGRPQSSKSGGTSGNMVRTPTQTPALKRNSTKKERQTGSANKPHADVSSTSSGSPKEALQKADRKRLPEPAKTVAVAEHTKSEALDSSSEDWHDVKSKARRSRRQSARSTGHTPSSSVDQIHETNVDMRNPDPSPKQPCELKESLSVAEKPTPPSSDHMVSSKLESESAQPAQKPAQVEGGEAESSKEETTKNVRATAEAPEDDMAVDQSSTQPSKEAVQKASKSRRKRRSASSKKRTEPVAPDTVEKVTVDTESANDSVNLQEKRIEIVHKSSLEDSEFEVIEMPHSSEPSPSNTESDADVSDLGLEQSPKPVAPSAEDLKEFPYLPGADGLFACAPSTTLRPMEGGRHPYAGTLLKAALNDSQEGQPDDTMLQGSTPKRSTKRTKARKAD</sequence>
<feature type="compositionally biased region" description="Polar residues" evidence="1">
    <location>
        <begin position="117"/>
        <end position="126"/>
    </location>
</feature>
<feature type="compositionally biased region" description="Low complexity" evidence="1">
    <location>
        <begin position="81"/>
        <end position="90"/>
    </location>
</feature>
<feature type="compositionally biased region" description="Basic residues" evidence="1">
    <location>
        <begin position="510"/>
        <end position="521"/>
    </location>
</feature>
<feature type="transmembrane region" description="Helical" evidence="2">
    <location>
        <begin position="20"/>
        <end position="43"/>
    </location>
</feature>
<proteinExistence type="predicted"/>
<reference evidence="3" key="1">
    <citation type="submission" date="2024-06" db="EMBL/GenBank/DDBJ databases">
        <authorList>
            <person name="Liu X."/>
            <person name="Lenzi L."/>
            <person name="Haldenby T S."/>
            <person name="Uol C."/>
        </authorList>
    </citation>
    <scope>NUCLEOTIDE SEQUENCE</scope>
</reference>
<keyword evidence="2" id="KW-0472">Membrane</keyword>
<dbReference type="Proteomes" id="UP001497525">
    <property type="component" value="Unassembled WGS sequence"/>
</dbReference>
<dbReference type="AlphaFoldDB" id="A0AAV2T287"/>
<feature type="compositionally biased region" description="Polar residues" evidence="1">
    <location>
        <begin position="239"/>
        <end position="248"/>
    </location>
</feature>
<keyword evidence="2" id="KW-0812">Transmembrane</keyword>
<feature type="compositionally biased region" description="Basic and acidic residues" evidence="1">
    <location>
        <begin position="207"/>
        <end position="226"/>
    </location>
</feature>
<feature type="compositionally biased region" description="Basic residues" evidence="1">
    <location>
        <begin position="352"/>
        <end position="364"/>
    </location>
</feature>
<evidence type="ECO:0000313" key="4">
    <source>
        <dbReference type="Proteomes" id="UP001497525"/>
    </source>
</evidence>
<accession>A0AAV2T287</accession>
<protein>
    <submittedName>
        <fullName evidence="3">Uncharacterized protein</fullName>
    </submittedName>
</protein>
<feature type="compositionally biased region" description="Polar residues" evidence="1">
    <location>
        <begin position="381"/>
        <end position="391"/>
    </location>
</feature>
<feature type="region of interest" description="Disordered" evidence="1">
    <location>
        <begin position="49"/>
        <end position="452"/>
    </location>
</feature>
<organism evidence="3 4">
    <name type="scientific">Calicophoron daubneyi</name>
    <name type="common">Rumen fluke</name>
    <name type="synonym">Paramphistomum daubneyi</name>
    <dbReference type="NCBI Taxonomy" id="300641"/>
    <lineage>
        <taxon>Eukaryota</taxon>
        <taxon>Metazoa</taxon>
        <taxon>Spiralia</taxon>
        <taxon>Lophotrochozoa</taxon>
        <taxon>Platyhelminthes</taxon>
        <taxon>Trematoda</taxon>
        <taxon>Digenea</taxon>
        <taxon>Plagiorchiida</taxon>
        <taxon>Pronocephalata</taxon>
        <taxon>Paramphistomoidea</taxon>
        <taxon>Paramphistomidae</taxon>
        <taxon>Calicophoron</taxon>
    </lineage>
</organism>
<feature type="compositionally biased region" description="Basic and acidic residues" evidence="1">
    <location>
        <begin position="249"/>
        <end position="259"/>
    </location>
</feature>
<name>A0AAV2T287_CALDB</name>
<gene>
    <name evidence="3" type="ORF">CDAUBV1_LOCUS2309</name>
</gene>
<feature type="compositionally biased region" description="Basic and acidic residues" evidence="1">
    <location>
        <begin position="187"/>
        <end position="198"/>
    </location>
</feature>
<keyword evidence="2" id="KW-1133">Transmembrane helix</keyword>
<comment type="caution">
    <text evidence="3">The sequence shown here is derived from an EMBL/GenBank/DDBJ whole genome shotgun (WGS) entry which is preliminary data.</text>
</comment>
<feature type="compositionally biased region" description="Basic and acidic residues" evidence="1">
    <location>
        <begin position="392"/>
        <end position="404"/>
    </location>
</feature>
<feature type="compositionally biased region" description="Basic and acidic residues" evidence="1">
    <location>
        <begin position="49"/>
        <end position="71"/>
    </location>
</feature>
<feature type="region of interest" description="Disordered" evidence="1">
    <location>
        <begin position="490"/>
        <end position="521"/>
    </location>
</feature>